<evidence type="ECO:0000313" key="2">
    <source>
        <dbReference type="EMBL" id="EAU69082.1"/>
    </source>
</evidence>
<feature type="compositionally biased region" description="Pro residues" evidence="1">
    <location>
        <begin position="92"/>
        <end position="105"/>
    </location>
</feature>
<dbReference type="SUPFAM" id="SSF101898">
    <property type="entry name" value="NHL repeat"/>
    <property type="match status" value="1"/>
</dbReference>
<evidence type="ECO:0008006" key="4">
    <source>
        <dbReference type="Google" id="ProtNLM"/>
    </source>
</evidence>
<accession>Q09BA6</accession>
<name>Q09BA6_STIAD</name>
<organism evidence="2 3">
    <name type="scientific">Stigmatella aurantiaca (strain DW4/3-1)</name>
    <dbReference type="NCBI Taxonomy" id="378806"/>
    <lineage>
        <taxon>Bacteria</taxon>
        <taxon>Pseudomonadati</taxon>
        <taxon>Myxococcota</taxon>
        <taxon>Myxococcia</taxon>
        <taxon>Myxococcales</taxon>
        <taxon>Cystobacterineae</taxon>
        <taxon>Archangiaceae</taxon>
        <taxon>Stigmatella</taxon>
    </lineage>
</organism>
<dbReference type="PROSITE" id="PS51257">
    <property type="entry name" value="PROKAR_LIPOPROTEIN"/>
    <property type="match status" value="1"/>
</dbReference>
<dbReference type="Gene3D" id="2.80.10.50">
    <property type="match status" value="1"/>
</dbReference>
<sequence length="485" mass="50771">MRSWRHCLVCPGPLFPLWLAGCQERGLGADMGHERRVGLRGVWVAALMGWGLGCGGAQEGPVEARVEENPATSAPVQPAPPEQALPPQEALPVPPPAIPEAPATPPWSQRQGGPQDDTGTSVAVDASGEVVWAWVSTPREDKDREPVEGQRRAITLSRSTADGRTVWSHEFPRNHVSELRVGVAGDGTSYLSGNAFLYAVDFGLGAADDGFLVHFSEKGTPLWQRRVGQKVHGLASDATGDALVSGEDWTAQTHVPLLARYAADGSIRWARRFEEAGEGSEPGPVALAPSGSAVFAGTFFDVLEVDGHAFGTKNARSLVILQFNPAGGLSWGQDLPGVDGHISGVAVMPDGSVVVTGEALDPVSWGDTKLPSAGPFVLTADAQGQPRWLRRPACDDMSSPPSVAVEPGGTVVTACGSRLSLYGADGAPRGERTLQPENCTEGACTVTSTAVAPTGGGELVVTGSQRHGVTTDGWNQDAFLRLVTP</sequence>
<dbReference type="EMBL" id="AAMD01000009">
    <property type="protein sequence ID" value="EAU69082.1"/>
    <property type="molecule type" value="Genomic_DNA"/>
</dbReference>
<feature type="region of interest" description="Disordered" evidence="1">
    <location>
        <begin position="61"/>
        <end position="121"/>
    </location>
</feature>
<reference evidence="2 3" key="1">
    <citation type="submission" date="2006-04" db="EMBL/GenBank/DDBJ databases">
        <authorList>
            <person name="Nierman W.C."/>
        </authorList>
    </citation>
    <scope>NUCLEOTIDE SEQUENCE [LARGE SCALE GENOMIC DNA]</scope>
    <source>
        <strain evidence="2 3">DW4/3-1</strain>
    </source>
</reference>
<dbReference type="Proteomes" id="UP000032702">
    <property type="component" value="Unassembled WGS sequence"/>
</dbReference>
<evidence type="ECO:0000256" key="1">
    <source>
        <dbReference type="SAM" id="MobiDB-lite"/>
    </source>
</evidence>
<evidence type="ECO:0000313" key="3">
    <source>
        <dbReference type="Proteomes" id="UP000032702"/>
    </source>
</evidence>
<protein>
    <recommendedName>
        <fullName evidence="4">Lipoprotein</fullName>
    </recommendedName>
</protein>
<feature type="compositionally biased region" description="Polar residues" evidence="1">
    <location>
        <begin position="107"/>
        <end position="121"/>
    </location>
</feature>
<proteinExistence type="predicted"/>
<gene>
    <name evidence="2" type="ORF">STIAU_8596</name>
</gene>
<dbReference type="AlphaFoldDB" id="Q09BA6"/>
<comment type="caution">
    <text evidence="2">The sequence shown here is derived from an EMBL/GenBank/DDBJ whole genome shotgun (WGS) entry which is preliminary data.</text>
</comment>
<dbReference type="PATRIC" id="fig|378806.16.peg.8494"/>